<dbReference type="InterPro" id="IPR028939">
    <property type="entry name" value="P5C_Rdtase_cat_N"/>
</dbReference>
<evidence type="ECO:0000313" key="12">
    <source>
        <dbReference type="Proteomes" id="UP000297866"/>
    </source>
</evidence>
<comment type="catalytic activity">
    <reaction evidence="5">
        <text>L-proline + NAD(+) = (S)-1-pyrroline-5-carboxylate + NADH + 2 H(+)</text>
        <dbReference type="Rhea" id="RHEA:14105"/>
        <dbReference type="ChEBI" id="CHEBI:15378"/>
        <dbReference type="ChEBI" id="CHEBI:17388"/>
        <dbReference type="ChEBI" id="CHEBI:57540"/>
        <dbReference type="ChEBI" id="CHEBI:57945"/>
        <dbReference type="ChEBI" id="CHEBI:60039"/>
        <dbReference type="EC" id="1.5.1.2"/>
    </reaction>
</comment>
<dbReference type="Gene3D" id="3.40.50.720">
    <property type="entry name" value="NAD(P)-binding Rossmann-like Domain"/>
    <property type="match status" value="1"/>
</dbReference>
<dbReference type="PIRSF" id="PIRSF000193">
    <property type="entry name" value="Pyrrol-5-carb_rd"/>
    <property type="match status" value="1"/>
</dbReference>
<feature type="binding site" evidence="7">
    <location>
        <begin position="15"/>
        <end position="20"/>
    </location>
    <ligand>
        <name>NADP(+)</name>
        <dbReference type="ChEBI" id="CHEBI:58349"/>
    </ligand>
</feature>
<comment type="subcellular location">
    <subcellularLocation>
        <location evidence="5">Cytoplasm</location>
    </subcellularLocation>
</comment>
<organism evidence="11 12">
    <name type="scientific">Cryobacterium tagatosivorans</name>
    <dbReference type="NCBI Taxonomy" id="1259199"/>
    <lineage>
        <taxon>Bacteria</taxon>
        <taxon>Bacillati</taxon>
        <taxon>Actinomycetota</taxon>
        <taxon>Actinomycetes</taxon>
        <taxon>Micrococcales</taxon>
        <taxon>Microbacteriaceae</taxon>
        <taxon>Cryobacterium</taxon>
    </lineage>
</organism>
<dbReference type="InterPro" id="IPR000304">
    <property type="entry name" value="Pyrroline-COOH_reductase"/>
</dbReference>
<dbReference type="NCBIfam" id="TIGR00112">
    <property type="entry name" value="proC"/>
    <property type="match status" value="1"/>
</dbReference>
<keyword evidence="5 8" id="KW-0641">Proline biosynthesis</keyword>
<dbReference type="EC" id="1.5.1.2" evidence="5 6"/>
<proteinExistence type="inferred from homology"/>
<feature type="domain" description="Pyrroline-5-carboxylate reductase dimerisation" evidence="10">
    <location>
        <begin position="175"/>
        <end position="279"/>
    </location>
</feature>
<keyword evidence="5 8" id="KW-0028">Amino-acid biosynthesis</keyword>
<evidence type="ECO:0000256" key="6">
    <source>
        <dbReference type="NCBIfam" id="TIGR00112"/>
    </source>
</evidence>
<keyword evidence="12" id="KW-1185">Reference proteome</keyword>
<dbReference type="Pfam" id="PF03807">
    <property type="entry name" value="F420_oxidored"/>
    <property type="match status" value="1"/>
</dbReference>
<comment type="caution">
    <text evidence="11">The sequence shown here is derived from an EMBL/GenBank/DDBJ whole genome shotgun (WGS) entry which is preliminary data.</text>
</comment>
<dbReference type="FunFam" id="1.10.3730.10:FF:000001">
    <property type="entry name" value="Pyrroline-5-carboxylate reductase"/>
    <property type="match status" value="1"/>
</dbReference>
<dbReference type="Gene3D" id="1.10.3730.10">
    <property type="entry name" value="ProC C-terminal domain-like"/>
    <property type="match status" value="1"/>
</dbReference>
<comment type="similarity">
    <text evidence="1 5 8">Belongs to the pyrroline-5-carboxylate reductase family.</text>
</comment>
<dbReference type="GO" id="GO:0055129">
    <property type="term" value="P:L-proline biosynthetic process"/>
    <property type="evidence" value="ECO:0007669"/>
    <property type="project" value="UniProtKB-UniRule"/>
</dbReference>
<evidence type="ECO:0000259" key="10">
    <source>
        <dbReference type="Pfam" id="PF14748"/>
    </source>
</evidence>
<dbReference type="InterPro" id="IPR036291">
    <property type="entry name" value="NAD(P)-bd_dom_sf"/>
</dbReference>
<dbReference type="SUPFAM" id="SSF48179">
    <property type="entry name" value="6-phosphogluconate dehydrogenase C-terminal domain-like"/>
    <property type="match status" value="1"/>
</dbReference>
<dbReference type="UniPathway" id="UPA00098">
    <property type="reaction ID" value="UER00361"/>
</dbReference>
<dbReference type="GO" id="GO:0005737">
    <property type="term" value="C:cytoplasm"/>
    <property type="evidence" value="ECO:0007669"/>
    <property type="project" value="UniProtKB-SubCell"/>
</dbReference>
<feature type="binding site" evidence="7">
    <location>
        <position position="70"/>
    </location>
    <ligand>
        <name>NADPH</name>
        <dbReference type="ChEBI" id="CHEBI:57783"/>
    </ligand>
</feature>
<feature type="domain" description="Pyrroline-5-carboxylate reductase catalytic N-terminal" evidence="9">
    <location>
        <begin position="12"/>
        <end position="112"/>
    </location>
</feature>
<comment type="pathway">
    <text evidence="5 8">Amino-acid biosynthesis; L-proline biosynthesis; L-proline from L-glutamate 5-semialdehyde: step 1/1.</text>
</comment>
<dbReference type="InterPro" id="IPR053790">
    <property type="entry name" value="P5CR-like_CS"/>
</dbReference>
<dbReference type="PANTHER" id="PTHR11645">
    <property type="entry name" value="PYRROLINE-5-CARBOXYLATE REDUCTASE"/>
    <property type="match status" value="1"/>
</dbReference>
<dbReference type="InterPro" id="IPR008927">
    <property type="entry name" value="6-PGluconate_DH-like_C_sf"/>
</dbReference>
<comment type="function">
    <text evidence="4 5">Catalyzes the reduction of 1-pyrroline-5-carboxylate (PCA) to L-proline.</text>
</comment>
<dbReference type="Pfam" id="PF14748">
    <property type="entry name" value="P5CR_dimer"/>
    <property type="match status" value="1"/>
</dbReference>
<protein>
    <recommendedName>
        <fullName evidence="5 6">Pyrroline-5-carboxylate reductase</fullName>
        <shortName evidence="5">P5C reductase</shortName>
        <shortName evidence="5">P5CR</shortName>
        <ecNumber evidence="5 6">1.5.1.2</ecNumber>
    </recommendedName>
    <alternativeName>
        <fullName evidence="5">PCA reductase</fullName>
    </alternativeName>
</protein>
<dbReference type="SUPFAM" id="SSF51735">
    <property type="entry name" value="NAD(P)-binding Rossmann-fold domains"/>
    <property type="match status" value="1"/>
</dbReference>
<gene>
    <name evidence="5" type="primary">proC</name>
    <name evidence="11" type="ORF">E3O23_00190</name>
</gene>
<dbReference type="PANTHER" id="PTHR11645:SF0">
    <property type="entry name" value="PYRROLINE-5-CARBOXYLATE REDUCTASE 3"/>
    <property type="match status" value="1"/>
</dbReference>
<dbReference type="GO" id="GO:0004735">
    <property type="term" value="F:pyrroline-5-carboxylate reductase activity"/>
    <property type="evidence" value="ECO:0007669"/>
    <property type="project" value="UniProtKB-UniRule"/>
</dbReference>
<dbReference type="InterPro" id="IPR029036">
    <property type="entry name" value="P5CR_dimer"/>
</dbReference>
<evidence type="ECO:0000256" key="3">
    <source>
        <dbReference type="ARBA" id="ARBA00023002"/>
    </source>
</evidence>
<evidence type="ECO:0000256" key="1">
    <source>
        <dbReference type="ARBA" id="ARBA00005525"/>
    </source>
</evidence>
<evidence type="ECO:0000256" key="8">
    <source>
        <dbReference type="RuleBase" id="RU003903"/>
    </source>
</evidence>
<dbReference type="EMBL" id="SOEZ01000006">
    <property type="protein sequence ID" value="TFB56678.1"/>
    <property type="molecule type" value="Genomic_DNA"/>
</dbReference>
<reference evidence="11 12" key="1">
    <citation type="submission" date="2019-03" db="EMBL/GenBank/DDBJ databases">
        <title>Genomics of glacier-inhabiting Cryobacterium strains.</title>
        <authorList>
            <person name="Liu Q."/>
            <person name="Xin Y.-H."/>
        </authorList>
    </citation>
    <scope>NUCLEOTIDE SEQUENCE [LARGE SCALE GENOMIC DNA]</scope>
    <source>
        <strain evidence="11 12">Sr47</strain>
    </source>
</reference>
<sequence length="282" mass="28675">MTSPDSTTLPAIAFLGAGSMARAVLAGLLKPSVTVEGGIRATNRTTAKADELGGVEGVTAFATEVDPDANLKAVAGARIVVVAVKPGMVPRLLTEIAGSLEPGTLVISVAAGVTIATFESLLPDSVHVIRSMPNTPAIVGQAVTGLSAGTRSSAEDLALATALFDTVGDVLVVPEEKLDALSTISGSGPAYVFYLIEQLTATAIDKGFTPEEAATMVNGTFLGASSLLAVSDKTPGELRRQVTSPNGTTERAVWELEKGGLKALFDTATDAALARARELAAS</sequence>
<evidence type="ECO:0000256" key="4">
    <source>
        <dbReference type="ARBA" id="ARBA00058118"/>
    </source>
</evidence>
<dbReference type="OrthoDB" id="9805754at2"/>
<dbReference type="HAMAP" id="MF_01925">
    <property type="entry name" value="P5C_reductase"/>
    <property type="match status" value="1"/>
</dbReference>
<evidence type="ECO:0000313" key="11">
    <source>
        <dbReference type="EMBL" id="TFB56678.1"/>
    </source>
</evidence>
<keyword evidence="5" id="KW-0963">Cytoplasm</keyword>
<evidence type="ECO:0000256" key="7">
    <source>
        <dbReference type="PIRSR" id="PIRSR000193-1"/>
    </source>
</evidence>
<keyword evidence="2 5" id="KW-0521">NADP</keyword>
<evidence type="ECO:0000259" key="9">
    <source>
        <dbReference type="Pfam" id="PF03807"/>
    </source>
</evidence>
<keyword evidence="3 5" id="KW-0560">Oxidoreductase</keyword>
<comment type="catalytic activity">
    <reaction evidence="5 8">
        <text>L-proline + NADP(+) = (S)-1-pyrroline-5-carboxylate + NADPH + 2 H(+)</text>
        <dbReference type="Rhea" id="RHEA:14109"/>
        <dbReference type="ChEBI" id="CHEBI:15378"/>
        <dbReference type="ChEBI" id="CHEBI:17388"/>
        <dbReference type="ChEBI" id="CHEBI:57783"/>
        <dbReference type="ChEBI" id="CHEBI:58349"/>
        <dbReference type="ChEBI" id="CHEBI:60039"/>
        <dbReference type="EC" id="1.5.1.2"/>
    </reaction>
</comment>
<dbReference type="Proteomes" id="UP000297866">
    <property type="component" value="Unassembled WGS sequence"/>
</dbReference>
<evidence type="ECO:0000256" key="5">
    <source>
        <dbReference type="HAMAP-Rule" id="MF_01925"/>
    </source>
</evidence>
<dbReference type="AlphaFoldDB" id="A0A4R8UJB7"/>
<dbReference type="RefSeq" id="WP_134486580.1">
    <property type="nucleotide sequence ID" value="NZ_SOEZ01000006.1"/>
</dbReference>
<feature type="binding site" evidence="7">
    <location>
        <begin position="83"/>
        <end position="86"/>
    </location>
    <ligand>
        <name>NADP(+)</name>
        <dbReference type="ChEBI" id="CHEBI:58349"/>
    </ligand>
</feature>
<accession>A0A4R8UJB7</accession>
<evidence type="ECO:0000256" key="2">
    <source>
        <dbReference type="ARBA" id="ARBA00022857"/>
    </source>
</evidence>
<name>A0A4R8UJB7_9MICO</name>
<dbReference type="PROSITE" id="PS00521">
    <property type="entry name" value="P5CR"/>
    <property type="match status" value="1"/>
</dbReference>